<dbReference type="GeneID" id="19208861"/>
<comment type="caution">
    <text evidence="2">The sequence shown here is derived from an EMBL/GenBank/DDBJ whole genome shotgun (WGS) entry which is preliminary data.</text>
</comment>
<protein>
    <submittedName>
        <fullName evidence="2">Uncharacterized protein</fullName>
    </submittedName>
</protein>
<dbReference type="RefSeq" id="XP_007765397.1">
    <property type="nucleotide sequence ID" value="XM_007767207.1"/>
</dbReference>
<dbReference type="Proteomes" id="UP000053558">
    <property type="component" value="Unassembled WGS sequence"/>
</dbReference>
<dbReference type="KEGG" id="cput:CONPUDRAFT_70756"/>
<proteinExistence type="predicted"/>
<dbReference type="AlphaFoldDB" id="A0A5M3MXK0"/>
<dbReference type="OrthoDB" id="2687954at2759"/>
<evidence type="ECO:0000313" key="3">
    <source>
        <dbReference type="Proteomes" id="UP000053558"/>
    </source>
</evidence>
<gene>
    <name evidence="2" type="ORF">CONPUDRAFT_70756</name>
</gene>
<dbReference type="EMBL" id="JH711575">
    <property type="protein sequence ID" value="EIW83816.1"/>
    <property type="molecule type" value="Genomic_DNA"/>
</dbReference>
<feature type="compositionally biased region" description="Polar residues" evidence="1">
    <location>
        <begin position="1"/>
        <end position="23"/>
    </location>
</feature>
<organism evidence="2 3">
    <name type="scientific">Coniophora puteana (strain RWD-64-598)</name>
    <name type="common">Brown rot fungus</name>
    <dbReference type="NCBI Taxonomy" id="741705"/>
    <lineage>
        <taxon>Eukaryota</taxon>
        <taxon>Fungi</taxon>
        <taxon>Dikarya</taxon>
        <taxon>Basidiomycota</taxon>
        <taxon>Agaricomycotina</taxon>
        <taxon>Agaricomycetes</taxon>
        <taxon>Agaricomycetidae</taxon>
        <taxon>Boletales</taxon>
        <taxon>Coniophorineae</taxon>
        <taxon>Coniophoraceae</taxon>
        <taxon>Coniophora</taxon>
    </lineage>
</organism>
<name>A0A5M3MXK0_CONPW</name>
<evidence type="ECO:0000256" key="1">
    <source>
        <dbReference type="SAM" id="MobiDB-lite"/>
    </source>
</evidence>
<keyword evidence="3" id="KW-1185">Reference proteome</keyword>
<evidence type="ECO:0000313" key="2">
    <source>
        <dbReference type="EMBL" id="EIW83816.1"/>
    </source>
</evidence>
<reference evidence="3" key="1">
    <citation type="journal article" date="2012" name="Science">
        <title>The Paleozoic origin of enzymatic lignin decomposition reconstructed from 31 fungal genomes.</title>
        <authorList>
            <person name="Floudas D."/>
            <person name="Binder M."/>
            <person name="Riley R."/>
            <person name="Barry K."/>
            <person name="Blanchette R.A."/>
            <person name="Henrissat B."/>
            <person name="Martinez A.T."/>
            <person name="Otillar R."/>
            <person name="Spatafora J.W."/>
            <person name="Yadav J.S."/>
            <person name="Aerts A."/>
            <person name="Benoit I."/>
            <person name="Boyd A."/>
            <person name="Carlson A."/>
            <person name="Copeland A."/>
            <person name="Coutinho P.M."/>
            <person name="de Vries R.P."/>
            <person name="Ferreira P."/>
            <person name="Findley K."/>
            <person name="Foster B."/>
            <person name="Gaskell J."/>
            <person name="Glotzer D."/>
            <person name="Gorecki P."/>
            <person name="Heitman J."/>
            <person name="Hesse C."/>
            <person name="Hori C."/>
            <person name="Igarashi K."/>
            <person name="Jurgens J.A."/>
            <person name="Kallen N."/>
            <person name="Kersten P."/>
            <person name="Kohler A."/>
            <person name="Kuees U."/>
            <person name="Kumar T.K.A."/>
            <person name="Kuo A."/>
            <person name="LaButti K."/>
            <person name="Larrondo L.F."/>
            <person name="Lindquist E."/>
            <person name="Ling A."/>
            <person name="Lombard V."/>
            <person name="Lucas S."/>
            <person name="Lundell T."/>
            <person name="Martin R."/>
            <person name="McLaughlin D.J."/>
            <person name="Morgenstern I."/>
            <person name="Morin E."/>
            <person name="Murat C."/>
            <person name="Nagy L.G."/>
            <person name="Nolan M."/>
            <person name="Ohm R.A."/>
            <person name="Patyshakuliyeva A."/>
            <person name="Rokas A."/>
            <person name="Ruiz-Duenas F.J."/>
            <person name="Sabat G."/>
            <person name="Salamov A."/>
            <person name="Samejima M."/>
            <person name="Schmutz J."/>
            <person name="Slot J.C."/>
            <person name="St John F."/>
            <person name="Stenlid J."/>
            <person name="Sun H."/>
            <person name="Sun S."/>
            <person name="Syed K."/>
            <person name="Tsang A."/>
            <person name="Wiebenga A."/>
            <person name="Young D."/>
            <person name="Pisabarro A."/>
            <person name="Eastwood D.C."/>
            <person name="Martin F."/>
            <person name="Cullen D."/>
            <person name="Grigoriev I.V."/>
            <person name="Hibbett D.S."/>
        </authorList>
    </citation>
    <scope>NUCLEOTIDE SEQUENCE [LARGE SCALE GENOMIC DNA]</scope>
    <source>
        <strain evidence="3">RWD-64-598 SS2</strain>
    </source>
</reference>
<feature type="region of interest" description="Disordered" evidence="1">
    <location>
        <begin position="1"/>
        <end position="30"/>
    </location>
</feature>
<sequence>MSPSTHFQSSQFNDDSTSDSSRFTIPGSGNKYQAQDYSTLVPNRRDNEEVGCAKIFQLQSFNQNITVTTNQGYPDASTLNNLSPDDWYTIGSVMPDLINNNVGSISLPQLAFSTPGLANATVYDVVAQPNGGLGYATVNATTRDALYMLSTNIETNNESLVEEYGVYLNWTYYDSKNKPQIQNITVYFAECAMSIQTSKAEVDVTTNTLVSWPLSPSDAIAKDWAPFPFKAANTSAEWLPTSLLNAPQSSTWVGACGGGGGSYNIGDLDSYLTQAIGSANQYNNTSEVALFGEQQNPPSINLTVSALESALSHMVAGMVWIAGQSGSKGFTRESGETWMEAQYQYNIMTVASIVMLAAELAITGFKGKKDTVLRGTGILDVLWLTAKLPSLSDHMMDIDMPTSDALRAAGMHKVCLEEELSETSKNRLIMT</sequence>
<accession>A0A5M3MXK0</accession>